<protein>
    <submittedName>
        <fullName evidence="2">Uncharacterized protein</fullName>
    </submittedName>
</protein>
<organism evidence="2">
    <name type="scientific">viral metagenome</name>
    <dbReference type="NCBI Taxonomy" id="1070528"/>
    <lineage>
        <taxon>unclassified sequences</taxon>
        <taxon>metagenomes</taxon>
        <taxon>organismal metagenomes</taxon>
    </lineage>
</organism>
<reference evidence="2" key="1">
    <citation type="journal article" date="2020" name="Nature">
        <title>Giant virus diversity and host interactions through global metagenomics.</title>
        <authorList>
            <person name="Schulz F."/>
            <person name="Roux S."/>
            <person name="Paez-Espino D."/>
            <person name="Jungbluth S."/>
            <person name="Walsh D.A."/>
            <person name="Denef V.J."/>
            <person name="McMahon K.D."/>
            <person name="Konstantinidis K.T."/>
            <person name="Eloe-Fadrosh E.A."/>
            <person name="Kyrpides N.C."/>
            <person name="Woyke T."/>
        </authorList>
    </citation>
    <scope>NUCLEOTIDE SEQUENCE</scope>
    <source>
        <strain evidence="2">GVMAG-M-3300009182-46</strain>
    </source>
</reference>
<feature type="region of interest" description="Disordered" evidence="1">
    <location>
        <begin position="692"/>
        <end position="717"/>
    </location>
</feature>
<evidence type="ECO:0000313" key="2">
    <source>
        <dbReference type="EMBL" id="QHT36097.1"/>
    </source>
</evidence>
<dbReference type="EMBL" id="MN739030">
    <property type="protein sequence ID" value="QHT36097.1"/>
    <property type="molecule type" value="Genomic_DNA"/>
</dbReference>
<feature type="region of interest" description="Disordered" evidence="1">
    <location>
        <begin position="750"/>
        <end position="769"/>
    </location>
</feature>
<sequence length="2110" mass="241585">MSQSNQIFKVNYYSGKDRIEKVVVFYGINLSGQNLNELFKTDNKNVAFNVPGTDQPIFSDEELARLVAGSVEFVEEEIHIDDSIAIIKLKIVEAFSKTFSVEELYMFCTKEQTINSAYMYQTLTQNNRLQITRLRLDQFLFNILLNADTGEPFQPAIPEKEYYDYDDILALGLDGKRFIVDTVLGQKLFIIKNEYPFVVNPFKINDYDRIIERASRKSLTTLNKHLLLDTGFIIGNNIYICLAENVLSSLDDSVKQAFAAQLYYPFLSNMGIKTVEEIQENKQRLIDETAKMLRPSVLQSFESVNLFYDVYREKTSDLRYKSKGIKSIRAILRPDVQLKIPLEIIFKIVHATKTVPLIKYNPATRQENVYRLYTKNLTKDGRKIPYLPRATVFRIMRTVGKSRSVTAYIEYHVSGKYKEQIICEFEESGNIVISAEFEKVFSVESIDKLFIDSVNPIIEDVKMFFEQSGYKIALFTSLFDDNVEIADITYQTVINIHDEIRVKSIAGCVSSVFNIEKDNLLEDNIEMRFKRVSNFNKVTSQEAFVIDQQKKGLRGDEIIEALVSNYEGMTRGEAEGLLQKLANELQVERGVKKKDIEIKINPGFKTIITINRVHGNITVKVDGINSIYYLSTIPIYIDTLIRLTQGDQTTDFPKDIIDNLCRGGEKEGAELDDIISSAELEMPRQERSIISAATPIGEEDEELEEDIEDQDQGTREEEDLLYVPAEEEEESPQETEAKTKNVLDLLYGDDEEEEEEGSDGRGLKGGAPTQKQTVVALNPVPVPKIGAAVEPRTPSRVRNIDNMRLSKPYYFEKRMEDRDPQLFSTLKDDKFKAYSRMCPSNKRRQPVILSKEELDEVNREHPGYFDENDVLEYGSSPDNKFYYTCPRYWCLLTDKVMTDDQVKAGECGGKIIPFGEKKVPPGHYIYEFYNPDEHGSQDAYEKHYPGFHKESAPDGNCIPCCMKKWNVKKQIEKKEICGTSNPALNIAGEEVPTIQSQKTQQMQADVLPAIVAALKAPLPISEDEGMEEAIVTPRPDATPRSIREEQTPRSVGSPRVEENDEYIKGPEKFPLRSGRWGYLPMGIQKFLHEVNAKCQISKTNTNLKPFHTCLLRHGVEDSKNQSFVACIADAMYFVKSEVPTIKQMKQQILSAITLDSFVTFQNGNLATNFANKDIDSVDTAVLEKYNETKMYMKIADKTSDEDMGYFKKLVGAYENFIAFLKDDTVVIDYTYLWDIVCSRNPGLFKDGLNLIILNIPENDPTDNVELVCPTNHYANEFYETRKQTLILIQKRGRFEPIYSYRDEQKKINVSKTFSEYDPKLSPTMRAIFKKVIKPVLKNMCSPLPSIPNEYRFKQPILLSDIIKILTKKHYEIEAQVVNYNSQVIGVKVLNKRDGTRGYVPCAPSSLLPGIDFVYILDANIWQPYNETLAFLNGLHSTTGISCNPVKQIVEDEMVVGFITQTNQFVQLSEPYPVSSINNTIKSVNDSDYLVADAATTTSNAVDTKRVETVKRIKMETNFFNVFRNTVRILLNDYENIEIRKEIEEETNNRARLYNSKLRNVIRLLKELASNIIIFADEYDLSLVEEVSTCIVKNPDKCSKTAQICTLTEGDRCSLVLPKKNLVTGSNNETHYYGRMADELIRYNRIKSFIFKPNSYLSFGSVGYNLREDEMIIIQSLLTQEYFDSLIPAEINKYSKFSSYNDAEPILTQEYSTRMNIDSAIHPEESNECLTKYEKLQGEFVRSTFPADYKELKYADTSLCSFYVIIDIIQVVVGKRYDIAEIRNELFSEYNKYLDRFEMKIVDLLIMQGKKTEGDQVKHGVLSFQNLLFADNYYLTKLDIWMLLERFKIPSFFISNKPLMETDFKSNCFSAYSLSREEEMGERSVDEEQFSPKYAFIFTPPNAPEKIPKYKVITDKDNGVLLNLSVLKNPDVVYEAMEDRVTIEDFLQNFKRASKTVYKPRKAKKPEVEFVVEGEEEAAVPKVKKQTIRKPKTIVAPELEIQQEEEKQEPESYAAPNPLVMGASALQKQTVQPKVQSGQEELGQEEAALSKAEVVPSVGADEMIFEVNEDTLKRQKRTTRGKKRLVLKRSRKINPLIMSAVPEATEEEKEA</sequence>
<accession>A0A6C0F376</accession>
<proteinExistence type="predicted"/>
<feature type="region of interest" description="Disordered" evidence="1">
    <location>
        <begin position="1034"/>
        <end position="1059"/>
    </location>
</feature>
<name>A0A6C0F376_9ZZZZ</name>
<feature type="compositionally biased region" description="Acidic residues" evidence="1">
    <location>
        <begin position="697"/>
        <end position="717"/>
    </location>
</feature>
<evidence type="ECO:0000256" key="1">
    <source>
        <dbReference type="SAM" id="MobiDB-lite"/>
    </source>
</evidence>